<name>A0A1V8SAK1_9PEZI</name>
<sequence length="311" mass="31600">MLAATLLAAFATGALAQQLNGNASLVSNITSSACPTGNGAHIIVARASLEAVGFGTIGAVKDAVLAQVPGSTAEFVNYPATLDAYFMSETTGVYAMRTLIAAYIANCPCQPLVVMGYSQGAQVTADSLVGQQVTTFPDNMTLAGGVAIDQPLPDSTLSRVAAMVIMGDPTFNTNESFHVGTASKNALFPREDVSNFERTGLASRTQSYCDALDPYCASGSFDNISVHLGYVKEYGVAATTFVVHQLKQYKGCAAGNATGGANGTAGGTNGTSGGAAPTSSPPAYTGAAVNVYGASSAMLMAAMAALFAYML</sequence>
<keyword evidence="2" id="KW-1015">Disulfide bond</keyword>
<dbReference type="SMART" id="SM01110">
    <property type="entry name" value="Cutinase"/>
    <property type="match status" value="1"/>
</dbReference>
<dbReference type="SUPFAM" id="SSF53474">
    <property type="entry name" value="alpha/beta-Hydrolases"/>
    <property type="match status" value="1"/>
</dbReference>
<dbReference type="PANTHER" id="PTHR33630">
    <property type="entry name" value="CUTINASE RV1984C-RELATED-RELATED"/>
    <property type="match status" value="1"/>
</dbReference>
<evidence type="ECO:0000256" key="1">
    <source>
        <dbReference type="ARBA" id="ARBA00022801"/>
    </source>
</evidence>
<evidence type="ECO:0000256" key="3">
    <source>
        <dbReference type="SAM" id="Phobius"/>
    </source>
</evidence>
<dbReference type="InterPro" id="IPR000675">
    <property type="entry name" value="Cutinase/axe"/>
</dbReference>
<accession>A0A1V8SAK1</accession>
<keyword evidence="3" id="KW-1133">Transmembrane helix</keyword>
<dbReference type="Gene3D" id="3.40.50.1820">
    <property type="entry name" value="alpha/beta hydrolase"/>
    <property type="match status" value="1"/>
</dbReference>
<keyword evidence="4" id="KW-0732">Signal</keyword>
<dbReference type="InterPro" id="IPR029058">
    <property type="entry name" value="AB_hydrolase_fold"/>
</dbReference>
<dbReference type="GO" id="GO:0052689">
    <property type="term" value="F:carboxylic ester hydrolase activity"/>
    <property type="evidence" value="ECO:0007669"/>
    <property type="project" value="UniProtKB-ARBA"/>
</dbReference>
<dbReference type="AlphaFoldDB" id="A0A1V8SAK1"/>
<comment type="caution">
    <text evidence="5">The sequence shown here is derived from an EMBL/GenBank/DDBJ whole genome shotgun (WGS) entry which is preliminary data.</text>
</comment>
<evidence type="ECO:0000256" key="2">
    <source>
        <dbReference type="ARBA" id="ARBA00023157"/>
    </source>
</evidence>
<proteinExistence type="predicted"/>
<dbReference type="InParanoid" id="A0A1V8SAK1"/>
<feature type="transmembrane region" description="Helical" evidence="3">
    <location>
        <begin position="289"/>
        <end position="309"/>
    </location>
</feature>
<dbReference type="Proteomes" id="UP000192596">
    <property type="component" value="Unassembled WGS sequence"/>
</dbReference>
<dbReference type="STRING" id="1507870.A0A1V8SAK1"/>
<feature type="chain" id="PRO_5012686696" description="Cutinase" evidence="4">
    <location>
        <begin position="17"/>
        <end position="311"/>
    </location>
</feature>
<dbReference type="Pfam" id="PF01083">
    <property type="entry name" value="Cutinase"/>
    <property type="match status" value="1"/>
</dbReference>
<organism evidence="5 6">
    <name type="scientific">Cryoendolithus antarcticus</name>
    <dbReference type="NCBI Taxonomy" id="1507870"/>
    <lineage>
        <taxon>Eukaryota</taxon>
        <taxon>Fungi</taxon>
        <taxon>Dikarya</taxon>
        <taxon>Ascomycota</taxon>
        <taxon>Pezizomycotina</taxon>
        <taxon>Dothideomycetes</taxon>
        <taxon>Dothideomycetidae</taxon>
        <taxon>Cladosporiales</taxon>
        <taxon>Cladosporiaceae</taxon>
        <taxon>Cryoendolithus</taxon>
    </lineage>
</organism>
<dbReference type="OrthoDB" id="2586582at2759"/>
<dbReference type="EMBL" id="NAJO01000073">
    <property type="protein sequence ID" value="OQN96079.1"/>
    <property type="molecule type" value="Genomic_DNA"/>
</dbReference>
<protein>
    <recommendedName>
        <fullName evidence="7">Cutinase</fullName>
    </recommendedName>
</protein>
<keyword evidence="3" id="KW-0472">Membrane</keyword>
<feature type="signal peptide" evidence="4">
    <location>
        <begin position="1"/>
        <end position="16"/>
    </location>
</feature>
<evidence type="ECO:0000313" key="5">
    <source>
        <dbReference type="EMBL" id="OQN96079.1"/>
    </source>
</evidence>
<evidence type="ECO:0000313" key="6">
    <source>
        <dbReference type="Proteomes" id="UP000192596"/>
    </source>
</evidence>
<keyword evidence="3" id="KW-0812">Transmembrane</keyword>
<dbReference type="PANTHER" id="PTHR33630:SF9">
    <property type="entry name" value="CUTINASE 4"/>
    <property type="match status" value="1"/>
</dbReference>
<evidence type="ECO:0000256" key="4">
    <source>
        <dbReference type="SAM" id="SignalP"/>
    </source>
</evidence>
<evidence type="ECO:0008006" key="7">
    <source>
        <dbReference type="Google" id="ProtNLM"/>
    </source>
</evidence>
<gene>
    <name evidence="5" type="ORF">B0A48_17879</name>
</gene>
<reference evidence="6" key="1">
    <citation type="submission" date="2017-03" db="EMBL/GenBank/DDBJ databases">
        <title>Genomes of endolithic fungi from Antarctica.</title>
        <authorList>
            <person name="Coleine C."/>
            <person name="Masonjones S."/>
            <person name="Stajich J.E."/>
        </authorList>
    </citation>
    <scope>NUCLEOTIDE SEQUENCE [LARGE SCALE GENOMIC DNA]</scope>
    <source>
        <strain evidence="6">CCFEE 5527</strain>
    </source>
</reference>
<keyword evidence="1" id="KW-0378">Hydrolase</keyword>
<keyword evidence="6" id="KW-1185">Reference proteome</keyword>